<evidence type="ECO:0000259" key="6">
    <source>
        <dbReference type="Pfam" id="PF08621"/>
    </source>
</evidence>
<evidence type="ECO:0000256" key="4">
    <source>
        <dbReference type="ARBA" id="ARBA00023242"/>
    </source>
</evidence>
<evidence type="ECO:0000313" key="8">
    <source>
        <dbReference type="EnsemblMetazoa" id="XP_028143374.1"/>
    </source>
</evidence>
<dbReference type="GO" id="GO:0006366">
    <property type="term" value="P:transcription by RNA polymerase II"/>
    <property type="evidence" value="ECO:0007669"/>
    <property type="project" value="InterPro"/>
</dbReference>
<dbReference type="InterPro" id="IPR013929">
    <property type="entry name" value="RPAP1_C"/>
</dbReference>
<dbReference type="InterPro" id="IPR013930">
    <property type="entry name" value="RPAP1_N"/>
</dbReference>
<name>A0A6P7G333_DIAVI</name>
<dbReference type="SUPFAM" id="SSF48371">
    <property type="entry name" value="ARM repeat"/>
    <property type="match status" value="1"/>
</dbReference>
<reference evidence="10" key="1">
    <citation type="submission" date="2025-04" db="UniProtKB">
        <authorList>
            <consortium name="RefSeq"/>
        </authorList>
    </citation>
    <scope>IDENTIFICATION</scope>
    <source>
        <tissue evidence="10">Whole insect</tissue>
    </source>
</reference>
<organism evidence="10">
    <name type="scientific">Diabrotica virgifera virgifera</name>
    <name type="common">western corn rootworm</name>
    <dbReference type="NCBI Taxonomy" id="50390"/>
    <lineage>
        <taxon>Eukaryota</taxon>
        <taxon>Metazoa</taxon>
        <taxon>Ecdysozoa</taxon>
        <taxon>Arthropoda</taxon>
        <taxon>Hexapoda</taxon>
        <taxon>Insecta</taxon>
        <taxon>Pterygota</taxon>
        <taxon>Neoptera</taxon>
        <taxon>Endopterygota</taxon>
        <taxon>Coleoptera</taxon>
        <taxon>Polyphaga</taxon>
        <taxon>Cucujiformia</taxon>
        <taxon>Chrysomeloidea</taxon>
        <taxon>Chrysomelidae</taxon>
        <taxon>Galerucinae</taxon>
        <taxon>Diabroticina</taxon>
        <taxon>Diabroticites</taxon>
        <taxon>Diabrotica</taxon>
    </lineage>
</organism>
<accession>A0A6P7G333</accession>
<feature type="domain" description="RPAP1 N-terminal" evidence="6">
    <location>
        <begin position="182"/>
        <end position="223"/>
    </location>
</feature>
<dbReference type="OrthoDB" id="348201at2759"/>
<comment type="similarity">
    <text evidence="2">Belongs to the RPAP1 family.</text>
</comment>
<evidence type="ECO:0000313" key="9">
    <source>
        <dbReference type="Proteomes" id="UP001652700"/>
    </source>
</evidence>
<gene>
    <name evidence="10" type="primary">LOC114337173</name>
</gene>
<dbReference type="InterPro" id="IPR016024">
    <property type="entry name" value="ARM-type_fold"/>
</dbReference>
<dbReference type="PANTHER" id="PTHR21483:SF18">
    <property type="entry name" value="RNA POLYMERASE II-ASSOCIATED PROTEIN 1"/>
    <property type="match status" value="1"/>
</dbReference>
<evidence type="ECO:0000256" key="3">
    <source>
        <dbReference type="ARBA" id="ARBA00023163"/>
    </source>
</evidence>
<reference evidence="8" key="2">
    <citation type="submission" date="2025-05" db="UniProtKB">
        <authorList>
            <consortium name="EnsemblMetazoa"/>
        </authorList>
    </citation>
    <scope>IDENTIFICATION</scope>
</reference>
<keyword evidence="9" id="KW-1185">Reference proteome</keyword>
<dbReference type="PANTHER" id="PTHR21483">
    <property type="entry name" value="RNA POLYMERASE II-ASSOCIATED PROTEIN 1"/>
    <property type="match status" value="1"/>
</dbReference>
<evidence type="ECO:0000259" key="7">
    <source>
        <dbReference type="Pfam" id="PF25766"/>
    </source>
</evidence>
<keyword evidence="3" id="KW-0804">Transcription</keyword>
<sequence>MYARPKPGETEEDLLKLQEEFERNKAENKIQLAATVVSNKKSEDKSLVESSKAEVSEIDIKEQLANTFEAIPNDTQLKNVVEHKNQPSPSIFKFNRDRGFPQAKRREETAVAGRGSIFKQQMKKQKKEETAMEVDNTPITVSNLVIKERNEISARSSCNENRHKPENLPTQSYLLTGKDSGQIHEENLNLLKNMSEEEIVEEREKLLSMMDPAIVQYLKSRRKQVPVETRNLPISEQNKAADDFNFEEIETTSEILNQPAAEKWLNFDIIETNKLAWMKNIDIPKLKAEKFEARFDSGGWILPYSQSEITEKDRILYHHGEEPGRPGYTLQELIQLSRSSVIQQQIFALNTIANIMSLYSTGVYDEIIDLPLEQIFFSTRYSMDENTVPVLNASIKVMRNLIYSHVDETCLDSLLGFGLGFIQPILAIDSDMEDDTTVNDQQLVEKDIILCLVRTNILIRIRYIINTVRPSLETITYCLEILIRLARGSDFIVNRIIDCDNLIESIVTHCLPLVMITNTPTSGNGFPLFQAVKLIRIISSRSKTLALEMINKHKVLDSILMYLSNDLFSSDITGIRLQTECIHFWSVLVHYGLAMDYFRPLQPVLLSLLDYHFKNSNLEMKTTYIRLGHISAVLILLTNIIKQNFPLILPFMPIINRCVPKWTTQLCNLTEYTCGKLQLIASLICCMTALRQYQQIDEFDNRILQILNSQGFRMVTDKIQSGSMLLNNYDTHKPSNNLRTLEVASWHTMDHVVPLIQSNSCIPFLHAVSMYVNCTDNQKNVPDFSTSCSLDINIGNVIPIDWIYTPILVLYTNQQQNNNKTDENEQVFIIRNCLRWILIYETYFPFLASRINPTDKFCRLACVFLGSDSLFLIKEIHDLLELCFKNVMKREKDFIFNKKIQGLSNFQDFYAQLLEQYQGVSYGDILFGNIIIVPLAQKHSIEYRKTLWSEYMGVVQVCNVTPDQYIGDIQLFLDPPEIQESLLKCYRRAIIGKMARPHSILYKIANHHVETFIKSRK</sequence>
<dbReference type="InterPro" id="IPR057989">
    <property type="entry name" value="TPR_RPAP1/MINIYO-like"/>
</dbReference>
<evidence type="ECO:0000313" key="10">
    <source>
        <dbReference type="RefSeq" id="XP_028143374.1"/>
    </source>
</evidence>
<keyword evidence="4" id="KW-0539">Nucleus</keyword>
<dbReference type="Pfam" id="PF25766">
    <property type="entry name" value="TPR_RPAP1"/>
    <property type="match status" value="1"/>
</dbReference>
<dbReference type="EnsemblMetazoa" id="XM_028287573.2">
    <property type="protein sequence ID" value="XP_028143374.1"/>
    <property type="gene ID" value="LOC114337173"/>
</dbReference>
<dbReference type="Proteomes" id="UP001652700">
    <property type="component" value="Unplaced"/>
</dbReference>
<comment type="subcellular location">
    <subcellularLocation>
        <location evidence="1">Nucleus</location>
    </subcellularLocation>
</comment>
<dbReference type="GeneID" id="114337173"/>
<dbReference type="Pfam" id="PF08621">
    <property type="entry name" value="RPAP1_N"/>
    <property type="match status" value="1"/>
</dbReference>
<dbReference type="AlphaFoldDB" id="A0A6P7G333"/>
<dbReference type="InterPro" id="IPR039913">
    <property type="entry name" value="RPAP1/Rba50"/>
</dbReference>
<evidence type="ECO:0000256" key="2">
    <source>
        <dbReference type="ARBA" id="ARBA00009953"/>
    </source>
</evidence>
<dbReference type="RefSeq" id="XP_028143374.1">
    <property type="nucleotide sequence ID" value="XM_028287573.1"/>
</dbReference>
<evidence type="ECO:0000256" key="1">
    <source>
        <dbReference type="ARBA" id="ARBA00004123"/>
    </source>
</evidence>
<proteinExistence type="inferred from homology"/>
<protein>
    <submittedName>
        <fullName evidence="10">RNA polymerase II-associated protein 1 isoform X2</fullName>
    </submittedName>
</protein>
<dbReference type="Pfam" id="PF08620">
    <property type="entry name" value="RPAP1_C"/>
    <property type="match status" value="1"/>
</dbReference>
<feature type="domain" description="RPAP1 C-terminal" evidence="5">
    <location>
        <begin position="292"/>
        <end position="357"/>
    </location>
</feature>
<feature type="domain" description="RPAP1/MINIYO-like TPR repeats" evidence="7">
    <location>
        <begin position="803"/>
        <end position="1016"/>
    </location>
</feature>
<evidence type="ECO:0000259" key="5">
    <source>
        <dbReference type="Pfam" id="PF08620"/>
    </source>
</evidence>